<sequence length="202" mass="22994">MIYFMIIASIIVADKILKEYFKSSFQGKHREVRTKGNGFGVRKEAGKQKVKENLFRKKEQNKAELKQKRNNKEKNDWKNIGEGNWREYLSPTIELLENKGAASGIMAKHPKILKIISAAMLCFCELALGKERQKGKTTMTGIGYALLLGGGISNFIDRMKKGSVTDYVRFPKFPVKKISELVFNLSDFGIFAGVFCLLFRKK</sequence>
<dbReference type="InterPro" id="IPR001872">
    <property type="entry name" value="Peptidase_A8"/>
</dbReference>
<organism evidence="11 13">
    <name type="scientific">Anaerobutyricum hallii</name>
    <dbReference type="NCBI Taxonomy" id="39488"/>
    <lineage>
        <taxon>Bacteria</taxon>
        <taxon>Bacillati</taxon>
        <taxon>Bacillota</taxon>
        <taxon>Clostridia</taxon>
        <taxon>Lachnospirales</taxon>
        <taxon>Lachnospiraceae</taxon>
        <taxon>Anaerobutyricum</taxon>
    </lineage>
</organism>
<dbReference type="GO" id="GO:0004190">
    <property type="term" value="F:aspartic-type endopeptidase activity"/>
    <property type="evidence" value="ECO:0007669"/>
    <property type="project" value="UniProtKB-KW"/>
</dbReference>
<evidence type="ECO:0000313" key="13">
    <source>
        <dbReference type="Proteomes" id="UP000095390"/>
    </source>
</evidence>
<keyword evidence="11" id="KW-0449">Lipoprotein</keyword>
<feature type="coiled-coil region" evidence="10">
    <location>
        <begin position="48"/>
        <end position="76"/>
    </location>
</feature>
<evidence type="ECO:0000256" key="8">
    <source>
        <dbReference type="ARBA" id="ARBA00023136"/>
    </source>
</evidence>
<evidence type="ECO:0000256" key="6">
    <source>
        <dbReference type="ARBA" id="ARBA00022801"/>
    </source>
</evidence>
<keyword evidence="2" id="KW-1003">Cell membrane</keyword>
<keyword evidence="3" id="KW-0645">Protease</keyword>
<dbReference type="Proteomes" id="UP000283700">
    <property type="component" value="Unassembled WGS sequence"/>
</dbReference>
<dbReference type="Pfam" id="PF01252">
    <property type="entry name" value="Peptidase_A8"/>
    <property type="match status" value="1"/>
</dbReference>
<evidence type="ECO:0000256" key="10">
    <source>
        <dbReference type="SAM" id="Coils"/>
    </source>
</evidence>
<proteinExistence type="inferred from homology"/>
<evidence type="ECO:0000313" key="11">
    <source>
        <dbReference type="EMBL" id="CUM98591.1"/>
    </source>
</evidence>
<dbReference type="GO" id="GO:0016020">
    <property type="term" value="C:membrane"/>
    <property type="evidence" value="ECO:0007669"/>
    <property type="project" value="InterPro"/>
</dbReference>
<reference evidence="11 13" key="1">
    <citation type="submission" date="2015-09" db="EMBL/GenBank/DDBJ databases">
        <authorList>
            <consortium name="Pathogen Informatics"/>
        </authorList>
    </citation>
    <scope>NUCLEOTIDE SEQUENCE [LARGE SCALE GENOMIC DNA]</scope>
    <source>
        <strain evidence="11 13">2789STDY5834966</strain>
    </source>
</reference>
<keyword evidence="8" id="KW-0472">Membrane</keyword>
<dbReference type="Proteomes" id="UP000095390">
    <property type="component" value="Unassembled WGS sequence"/>
</dbReference>
<evidence type="ECO:0000313" key="12">
    <source>
        <dbReference type="EMBL" id="RHN17233.1"/>
    </source>
</evidence>
<dbReference type="PANTHER" id="PTHR33695">
    <property type="entry name" value="LIPOPROTEIN SIGNAL PEPTIDASE"/>
    <property type="match status" value="1"/>
</dbReference>
<dbReference type="OrthoDB" id="1770665at2"/>
<name>A0A173T7H7_9FIRM</name>
<protein>
    <submittedName>
        <fullName evidence="11">Lipoprotein signal peptidase</fullName>
    </submittedName>
    <submittedName>
        <fullName evidence="12">Signal peptidase II</fullName>
    </submittedName>
</protein>
<evidence type="ECO:0000256" key="4">
    <source>
        <dbReference type="ARBA" id="ARBA00022692"/>
    </source>
</evidence>
<dbReference type="GO" id="GO:0006508">
    <property type="term" value="P:proteolysis"/>
    <property type="evidence" value="ECO:0007669"/>
    <property type="project" value="UniProtKB-KW"/>
</dbReference>
<keyword evidence="10" id="KW-0175">Coiled coil</keyword>
<dbReference type="RefSeq" id="WP_022170650.1">
    <property type="nucleotide sequence ID" value="NZ_CABJFJ010000012.1"/>
</dbReference>
<accession>A0A173T7H7</accession>
<evidence type="ECO:0000313" key="14">
    <source>
        <dbReference type="Proteomes" id="UP000283700"/>
    </source>
</evidence>
<comment type="similarity">
    <text evidence="1 9">Belongs to the peptidase A8 family.</text>
</comment>
<gene>
    <name evidence="12" type="ORF">DWZ29_01900</name>
    <name evidence="11" type="ORF">ERS852578_01488</name>
</gene>
<keyword evidence="7" id="KW-1133">Transmembrane helix</keyword>
<dbReference type="EMBL" id="QRQO01000003">
    <property type="protein sequence ID" value="RHN17233.1"/>
    <property type="molecule type" value="Genomic_DNA"/>
</dbReference>
<dbReference type="PROSITE" id="PS00855">
    <property type="entry name" value="SPASE_II"/>
    <property type="match status" value="1"/>
</dbReference>
<evidence type="ECO:0000256" key="7">
    <source>
        <dbReference type="ARBA" id="ARBA00022989"/>
    </source>
</evidence>
<dbReference type="PANTHER" id="PTHR33695:SF1">
    <property type="entry name" value="LIPOPROTEIN SIGNAL PEPTIDASE"/>
    <property type="match status" value="1"/>
</dbReference>
<dbReference type="EMBL" id="CYYC01000015">
    <property type="protein sequence ID" value="CUM98591.1"/>
    <property type="molecule type" value="Genomic_DNA"/>
</dbReference>
<evidence type="ECO:0000256" key="3">
    <source>
        <dbReference type="ARBA" id="ARBA00022670"/>
    </source>
</evidence>
<dbReference type="PRINTS" id="PR00781">
    <property type="entry name" value="LIPOSIGPTASE"/>
</dbReference>
<dbReference type="AlphaFoldDB" id="A0A173T7H7"/>
<keyword evidence="4" id="KW-0812">Transmembrane</keyword>
<evidence type="ECO:0000256" key="9">
    <source>
        <dbReference type="RuleBase" id="RU004181"/>
    </source>
</evidence>
<evidence type="ECO:0000256" key="5">
    <source>
        <dbReference type="ARBA" id="ARBA00022750"/>
    </source>
</evidence>
<evidence type="ECO:0000256" key="1">
    <source>
        <dbReference type="ARBA" id="ARBA00006139"/>
    </source>
</evidence>
<keyword evidence="5" id="KW-0064">Aspartyl protease</keyword>
<evidence type="ECO:0000256" key="2">
    <source>
        <dbReference type="ARBA" id="ARBA00022475"/>
    </source>
</evidence>
<reference evidence="12 14" key="2">
    <citation type="submission" date="2018-08" db="EMBL/GenBank/DDBJ databases">
        <title>A genome reference for cultivated species of the human gut microbiota.</title>
        <authorList>
            <person name="Zou Y."/>
            <person name="Xue W."/>
            <person name="Luo G."/>
        </authorList>
    </citation>
    <scope>NUCLEOTIDE SEQUENCE [LARGE SCALE GENOMIC DNA]</scope>
    <source>
        <strain evidence="12 14">AF31-17AC</strain>
    </source>
</reference>
<keyword evidence="6" id="KW-0378">Hydrolase</keyword>